<dbReference type="EMBL" id="NIGF01000003">
    <property type="protein sequence ID" value="PQV64735.1"/>
    <property type="molecule type" value="Genomic_DNA"/>
</dbReference>
<reference evidence="1 2" key="1">
    <citation type="journal article" date="2018" name="Syst. Appl. Microbiol.">
        <title>Abditibacterium utsteinense sp. nov., the first cultivated member of candidate phylum FBP, isolated from ice-free Antarctic soil samples.</title>
        <authorList>
            <person name="Tahon G."/>
            <person name="Tytgat B."/>
            <person name="Lebbe L."/>
            <person name="Carlier A."/>
            <person name="Willems A."/>
        </authorList>
    </citation>
    <scope>NUCLEOTIDE SEQUENCE [LARGE SCALE GENOMIC DNA]</scope>
    <source>
        <strain evidence="1 2">LMG 29911</strain>
    </source>
</reference>
<name>A0A2S8SVA5_9BACT</name>
<dbReference type="RefSeq" id="WP_105482627.1">
    <property type="nucleotide sequence ID" value="NZ_NIGF01000003.1"/>
</dbReference>
<evidence type="ECO:0000313" key="1">
    <source>
        <dbReference type="EMBL" id="PQV64735.1"/>
    </source>
</evidence>
<protein>
    <submittedName>
        <fullName evidence="1">Uncharacterized protein</fullName>
    </submittedName>
</protein>
<accession>A0A2S8SVA5</accession>
<dbReference type="InParanoid" id="A0A2S8SVA5"/>
<sequence>MLEFLDSIDVEQPFFYLQPCTRCLKCEKPLMPRKQRKKQQDGRNFWRCETWKCDEKANVGLGAKNQVTMKIVWSERHEQASSHGTSLDFVGVEPQLISFLIDDGWHGFVDIVEEGQQIHEAAFIEFLDPPIRHDEGFASLLAAILHFRKHWDPNNILWGGQPWERRLLSSADDLMEALLSDPNSRKFQTFDANHTLR</sequence>
<evidence type="ECO:0000313" key="2">
    <source>
        <dbReference type="Proteomes" id="UP000237684"/>
    </source>
</evidence>
<organism evidence="1 2">
    <name type="scientific">Abditibacterium utsteinense</name>
    <dbReference type="NCBI Taxonomy" id="1960156"/>
    <lineage>
        <taxon>Bacteria</taxon>
        <taxon>Pseudomonadati</taxon>
        <taxon>Abditibacteriota</taxon>
        <taxon>Abditibacteriia</taxon>
        <taxon>Abditibacteriales</taxon>
        <taxon>Abditibacteriaceae</taxon>
        <taxon>Abditibacterium</taxon>
    </lineage>
</organism>
<dbReference type="Proteomes" id="UP000237684">
    <property type="component" value="Unassembled WGS sequence"/>
</dbReference>
<proteinExistence type="predicted"/>
<gene>
    <name evidence="1" type="ORF">B1R32_1032</name>
</gene>
<dbReference type="AlphaFoldDB" id="A0A2S8SVA5"/>
<keyword evidence="2" id="KW-1185">Reference proteome</keyword>
<comment type="caution">
    <text evidence="1">The sequence shown here is derived from an EMBL/GenBank/DDBJ whole genome shotgun (WGS) entry which is preliminary data.</text>
</comment>